<dbReference type="AlphaFoldDB" id="A0A415LH73"/>
<comment type="caution">
    <text evidence="9">The sequence shown here is derived from an EMBL/GenBank/DDBJ whole genome shotgun (WGS) entry which is preliminary data.</text>
</comment>
<dbReference type="GO" id="GO:0005886">
    <property type="term" value="C:plasma membrane"/>
    <property type="evidence" value="ECO:0007669"/>
    <property type="project" value="UniProtKB-SubCell"/>
</dbReference>
<evidence type="ECO:0000313" key="9">
    <source>
        <dbReference type="EMBL" id="RHL47908.1"/>
    </source>
</evidence>
<evidence type="ECO:0000256" key="6">
    <source>
        <dbReference type="ARBA" id="ARBA00023136"/>
    </source>
</evidence>
<feature type="region of interest" description="Disordered" evidence="7">
    <location>
        <begin position="675"/>
        <end position="703"/>
    </location>
</feature>
<feature type="transmembrane region" description="Helical" evidence="8">
    <location>
        <begin position="62"/>
        <end position="81"/>
    </location>
</feature>
<feature type="transmembrane region" description="Helical" evidence="8">
    <location>
        <begin position="12"/>
        <end position="31"/>
    </location>
</feature>
<name>A0A415LH73_9FIRM</name>
<dbReference type="SUPFAM" id="SSF52540">
    <property type="entry name" value="P-loop containing nucleoside triphosphate hydrolases"/>
    <property type="match status" value="1"/>
</dbReference>
<keyword evidence="6 8" id="KW-0472">Membrane</keyword>
<evidence type="ECO:0000256" key="2">
    <source>
        <dbReference type="ARBA" id="ARBA00008806"/>
    </source>
</evidence>
<dbReference type="PANTHER" id="PTHR37937:SF1">
    <property type="entry name" value="CONJUGATIVE TRANSFER: DNA TRANSPORT"/>
    <property type="match status" value="1"/>
</dbReference>
<evidence type="ECO:0000256" key="3">
    <source>
        <dbReference type="ARBA" id="ARBA00022475"/>
    </source>
</evidence>
<gene>
    <name evidence="9" type="ORF">DW018_00280</name>
</gene>
<evidence type="ECO:0000256" key="7">
    <source>
        <dbReference type="SAM" id="MobiDB-lite"/>
    </source>
</evidence>
<evidence type="ECO:0000256" key="4">
    <source>
        <dbReference type="ARBA" id="ARBA00022692"/>
    </source>
</evidence>
<reference evidence="9 10" key="1">
    <citation type="submission" date="2018-08" db="EMBL/GenBank/DDBJ databases">
        <title>A genome reference for cultivated species of the human gut microbiota.</title>
        <authorList>
            <person name="Zou Y."/>
            <person name="Xue W."/>
            <person name="Luo G."/>
        </authorList>
    </citation>
    <scope>NUCLEOTIDE SEQUENCE [LARGE SCALE GENOMIC DNA]</scope>
    <source>
        <strain evidence="9 10">AF37-4</strain>
    </source>
</reference>
<dbReference type="RefSeq" id="WP_118379063.1">
    <property type="nucleotide sequence ID" value="NZ_CABJDQ010000001.1"/>
</dbReference>
<dbReference type="GeneID" id="66465669"/>
<evidence type="ECO:0000256" key="5">
    <source>
        <dbReference type="ARBA" id="ARBA00022989"/>
    </source>
</evidence>
<keyword evidence="5 8" id="KW-1133">Transmembrane helix</keyword>
<proteinExistence type="inferred from homology"/>
<evidence type="ECO:0000256" key="8">
    <source>
        <dbReference type="SAM" id="Phobius"/>
    </source>
</evidence>
<organism evidence="9 10">
    <name type="scientific">Eubacterium ventriosum</name>
    <dbReference type="NCBI Taxonomy" id="39496"/>
    <lineage>
        <taxon>Bacteria</taxon>
        <taxon>Bacillati</taxon>
        <taxon>Bacillota</taxon>
        <taxon>Clostridia</taxon>
        <taxon>Eubacteriales</taxon>
        <taxon>Eubacteriaceae</taxon>
        <taxon>Eubacterium</taxon>
    </lineage>
</organism>
<dbReference type="Pfam" id="PF02534">
    <property type="entry name" value="T4SS-DNA_transf"/>
    <property type="match status" value="1"/>
</dbReference>
<keyword evidence="3" id="KW-1003">Cell membrane</keyword>
<dbReference type="InterPro" id="IPR003688">
    <property type="entry name" value="TraG/VirD4"/>
</dbReference>
<sequence length="766" mass="87231">MVTDKKKPPWLFIGIGLIPVAFLAYLVNGAWENGMNIVEFFDAFDKVCSNMFTVNYFKGYDTIRAVIFGWTIYAVVLMMYYTSQRNLMPGKEYGTAKFADIGMVNKVISDREEDRNRILSQNVRMSLDTRKTKLNNNVLIIGGSGAGKTFYEVKPNLMQMPKNCSFICTDPKGEILRSCGDMLKKNGYNVKVINLIDMDKSDCYNPFEYIREETDVIKLITNLIANTTPKDSASTDPFWDKAEGMFLQSLFYYVWMEMPKSKRNFETVLKLIAEAEVTEKNKKSPLTKRMEKLAKTSKYGVNHPAYKQYMKVIKGAGDTVRSIIITANSRLAPLENEQVLRFLSKDELKLEELGIGVNGDETTKTALFCVIPDSDKSYNFIIGMLYTQIFQELYYQADFNYGGRLPIHVTFMLDEFANVALPDDYCSLLSTMRSREISSIIIIQNLAQIKALFKDTWETIPGNCDTLIYLGGNEQSTHKYISELLGKSTIDKRATGETRGRQGSSSRNYDVLGRELMTPDEARKFDNKKCLIFIRGFDPIVDDKYFTPNHPAFLQSADGEGIPYEHVSSYKNEVSITNNDSNSSGGKLKLLGTPFQLLTPQSVKYFEKLESKGENVQIATLTFDEVMIMSEVAMKKEFQSVDEKEQLRKAAEESGNEIVYKISDGGTEETYITRAGEKNPQGKEIIDTKENSKGQHSKKSEVKKQKYKDSIVLRLSLHDFSEEQRNEAMVAMSRGVPTDVILTYFYPEIAVSEMRKRRDQYLQSVR</sequence>
<dbReference type="CDD" id="cd01127">
    <property type="entry name" value="TrwB_TraG_TraD_VirD4"/>
    <property type="match status" value="1"/>
</dbReference>
<evidence type="ECO:0000256" key="1">
    <source>
        <dbReference type="ARBA" id="ARBA00004651"/>
    </source>
</evidence>
<evidence type="ECO:0000313" key="10">
    <source>
        <dbReference type="Proteomes" id="UP000283314"/>
    </source>
</evidence>
<dbReference type="PANTHER" id="PTHR37937">
    <property type="entry name" value="CONJUGATIVE TRANSFER: DNA TRANSPORT"/>
    <property type="match status" value="1"/>
</dbReference>
<dbReference type="Gene3D" id="3.40.50.300">
    <property type="entry name" value="P-loop containing nucleotide triphosphate hydrolases"/>
    <property type="match status" value="2"/>
</dbReference>
<dbReference type="InterPro" id="IPR051539">
    <property type="entry name" value="T4SS-coupling_protein"/>
</dbReference>
<dbReference type="NCBIfam" id="NF045973">
    <property type="entry name" value="conju_CD1115"/>
    <property type="match status" value="1"/>
</dbReference>
<dbReference type="InterPro" id="IPR027417">
    <property type="entry name" value="P-loop_NTPase"/>
</dbReference>
<accession>A0A415LH73</accession>
<comment type="similarity">
    <text evidence="2">Belongs to the VirD4/TraG family.</text>
</comment>
<comment type="subcellular location">
    <subcellularLocation>
        <location evidence="1">Cell membrane</location>
        <topology evidence="1">Multi-pass membrane protein</topology>
    </subcellularLocation>
</comment>
<dbReference type="Proteomes" id="UP000283314">
    <property type="component" value="Unassembled WGS sequence"/>
</dbReference>
<dbReference type="EMBL" id="QROT01000001">
    <property type="protein sequence ID" value="RHL47908.1"/>
    <property type="molecule type" value="Genomic_DNA"/>
</dbReference>
<protein>
    <submittedName>
        <fullName evidence="9">Type IV secretory system conjugative DNA transfer family protein</fullName>
    </submittedName>
</protein>
<keyword evidence="4 8" id="KW-0812">Transmembrane</keyword>